<dbReference type="Proteomes" id="UP000223749">
    <property type="component" value="Chromosome"/>
</dbReference>
<name>A0A2D1U3T0_9SPHI</name>
<keyword evidence="3" id="KW-1185">Reference proteome</keyword>
<feature type="chain" id="PRO_5013763340" evidence="1">
    <location>
        <begin position="29"/>
        <end position="88"/>
    </location>
</feature>
<organism evidence="2 3">
    <name type="scientific">Pedobacter ginsengisoli</name>
    <dbReference type="NCBI Taxonomy" id="363852"/>
    <lineage>
        <taxon>Bacteria</taxon>
        <taxon>Pseudomonadati</taxon>
        <taxon>Bacteroidota</taxon>
        <taxon>Sphingobacteriia</taxon>
        <taxon>Sphingobacteriales</taxon>
        <taxon>Sphingobacteriaceae</taxon>
        <taxon>Pedobacter</taxon>
    </lineage>
</organism>
<gene>
    <name evidence="2" type="ORF">CPT03_07155</name>
</gene>
<evidence type="ECO:0000313" key="2">
    <source>
        <dbReference type="EMBL" id="ATP56263.1"/>
    </source>
</evidence>
<evidence type="ECO:0000313" key="3">
    <source>
        <dbReference type="Proteomes" id="UP000223749"/>
    </source>
</evidence>
<dbReference type="RefSeq" id="WP_099438205.1">
    <property type="nucleotide sequence ID" value="NZ_CP024091.1"/>
</dbReference>
<dbReference type="AlphaFoldDB" id="A0A2D1U3T0"/>
<accession>A0A2D1U3T0</accession>
<proteinExistence type="predicted"/>
<reference evidence="2 3" key="1">
    <citation type="submission" date="2017-10" db="EMBL/GenBank/DDBJ databases">
        <title>Whole genome of Pedobacter ginsengisoli T01R-27 isolated from tomato rhizosphere.</title>
        <authorList>
            <person name="Weon H.-Y."/>
            <person name="Lee S.A."/>
            <person name="Sang M.K."/>
            <person name="Song J."/>
        </authorList>
    </citation>
    <scope>NUCLEOTIDE SEQUENCE [LARGE SCALE GENOMIC DNA]</scope>
    <source>
        <strain evidence="2 3">T01R-27</strain>
    </source>
</reference>
<sequence>MKIRRFFLAGTFLLALFASVGFKPVKMAQSYCSWFYNGDCLDLGQTDQHDCYSVFTGPQCTITLGVLGVKPAYDRLFNQSCLYPLRQP</sequence>
<evidence type="ECO:0000256" key="1">
    <source>
        <dbReference type="SAM" id="SignalP"/>
    </source>
</evidence>
<protein>
    <submittedName>
        <fullName evidence="2">Uncharacterized protein</fullName>
    </submittedName>
</protein>
<dbReference type="KEGG" id="pgs:CPT03_07155"/>
<feature type="signal peptide" evidence="1">
    <location>
        <begin position="1"/>
        <end position="28"/>
    </location>
</feature>
<dbReference type="EMBL" id="CP024091">
    <property type="protein sequence ID" value="ATP56263.1"/>
    <property type="molecule type" value="Genomic_DNA"/>
</dbReference>
<dbReference type="OrthoDB" id="776923at2"/>
<keyword evidence="1" id="KW-0732">Signal</keyword>